<dbReference type="GO" id="GO:0070069">
    <property type="term" value="C:cytochrome complex"/>
    <property type="evidence" value="ECO:0007669"/>
    <property type="project" value="UniProtKB-UniRule"/>
</dbReference>
<evidence type="ECO:0000256" key="1">
    <source>
        <dbReference type="ARBA" id="ARBA00004651"/>
    </source>
</evidence>
<dbReference type="GO" id="GO:0019646">
    <property type="term" value="P:aerobic electron transport chain"/>
    <property type="evidence" value="ECO:0007669"/>
    <property type="project" value="InterPro"/>
</dbReference>
<evidence type="ECO:0000256" key="6">
    <source>
        <dbReference type="ARBA" id="ARBA00022692"/>
    </source>
</evidence>
<accession>A0A3M8D2R9</accession>
<feature type="transmembrane region" description="Helical" evidence="12">
    <location>
        <begin position="59"/>
        <end position="84"/>
    </location>
</feature>
<feature type="transmembrane region" description="Helical" evidence="12">
    <location>
        <begin position="182"/>
        <end position="205"/>
    </location>
</feature>
<evidence type="ECO:0000256" key="10">
    <source>
        <dbReference type="ARBA" id="ARBA00023004"/>
    </source>
</evidence>
<dbReference type="InterPro" id="IPR002585">
    <property type="entry name" value="Cyt-d_ubiquinol_oxidase_su_1"/>
</dbReference>
<comment type="subcellular location">
    <subcellularLocation>
        <location evidence="1">Cell membrane</location>
        <topology evidence="1">Multi-pass membrane protein</topology>
    </subcellularLocation>
</comment>
<dbReference type="GO" id="GO:0046872">
    <property type="term" value="F:metal ion binding"/>
    <property type="evidence" value="ECO:0007669"/>
    <property type="project" value="UniProtKB-UniRule"/>
</dbReference>
<evidence type="ECO:0000256" key="4">
    <source>
        <dbReference type="ARBA" id="ARBA00022475"/>
    </source>
</evidence>
<keyword evidence="5 12" id="KW-0349">Heme</keyword>
<keyword evidence="10 12" id="KW-0408">Iron</keyword>
<comment type="caution">
    <text evidence="13">The sequence shown here is derived from an EMBL/GenBank/DDBJ whole genome shotgun (WGS) entry which is preliminary data.</text>
</comment>
<comment type="similarity">
    <text evidence="2 12">Belongs to the cytochrome ubiquinol oxidase subunit 1 family.</text>
</comment>
<protein>
    <submittedName>
        <fullName evidence="13">Cytochrome ubiquinol oxidase subunit I</fullName>
    </submittedName>
</protein>
<gene>
    <name evidence="13" type="ORF">EDM56_24005</name>
</gene>
<evidence type="ECO:0000256" key="7">
    <source>
        <dbReference type="ARBA" id="ARBA00022723"/>
    </source>
</evidence>
<evidence type="ECO:0000256" key="8">
    <source>
        <dbReference type="ARBA" id="ARBA00022982"/>
    </source>
</evidence>
<reference evidence="13 14" key="1">
    <citation type="submission" date="2018-10" db="EMBL/GenBank/DDBJ databases">
        <title>Phylogenomics of Brevibacillus.</title>
        <authorList>
            <person name="Dunlap C."/>
        </authorList>
    </citation>
    <scope>NUCLEOTIDE SEQUENCE [LARGE SCALE GENOMIC DNA]</scope>
    <source>
        <strain evidence="13 14">JCM 15716</strain>
    </source>
</reference>
<dbReference type="EMBL" id="RHHQ01000020">
    <property type="protein sequence ID" value="RNB82384.1"/>
    <property type="molecule type" value="Genomic_DNA"/>
</dbReference>
<dbReference type="GO" id="GO:0020037">
    <property type="term" value="F:heme binding"/>
    <property type="evidence" value="ECO:0007669"/>
    <property type="project" value="TreeGrafter"/>
</dbReference>
<organism evidence="13 14">
    <name type="scientific">Brevibacillus fluminis</name>
    <dbReference type="NCBI Taxonomy" id="511487"/>
    <lineage>
        <taxon>Bacteria</taxon>
        <taxon>Bacillati</taxon>
        <taxon>Bacillota</taxon>
        <taxon>Bacilli</taxon>
        <taxon>Bacillales</taxon>
        <taxon>Paenibacillaceae</taxon>
        <taxon>Brevibacillus</taxon>
    </lineage>
</organism>
<sequence length="449" mass="50430">MLDQIVLARLLTFITLGFHIIFATLGVGMPLFISLAELIGLRKKDPHYHLLARRWARGYVITVAIGVVTGTCIALQLVFIWPGFMQVAGKVIGLPLFLETFAFFFEAIFLGVYLYTWDRFKNPWLHWVLSIPIIIGSVGSAFFITTVNAFMNTPQGFTLAGGTITQIDPWLAMFNPATPSKVAHVLSSAFLTVSFVLAMLAAFHLYRSKRHVYYKKALHFTMVLGLIFSLANTFIGDLSGKFLAEYQPEKLAAGEWHFHTEERAKLIVGGILHPDTLQVEFALGVPFALSILAKGTPDATVIGLDQFPRDQWPPLYIHYFFDLMVGLGTYLLVISIVYVIVTLAQKRGKLMRLTKWNRPFLALIMAGGPFAVLAMECGWIYAEVGRQPWILRGYMRTSEAATQAAYLPEMLILFVLLYAFLGVLVVTVLIRLFRQTPPEMELEAKKIIL</sequence>
<dbReference type="RefSeq" id="WP_122920462.1">
    <property type="nucleotide sequence ID" value="NZ_RHHQ01000020.1"/>
</dbReference>
<dbReference type="AlphaFoldDB" id="A0A3M8D2R9"/>
<evidence type="ECO:0000256" key="9">
    <source>
        <dbReference type="ARBA" id="ARBA00022989"/>
    </source>
</evidence>
<evidence type="ECO:0000256" key="2">
    <source>
        <dbReference type="ARBA" id="ARBA00009819"/>
    </source>
</evidence>
<keyword evidence="6 12" id="KW-0812">Transmembrane</keyword>
<proteinExistence type="inferred from homology"/>
<feature type="transmembrane region" description="Helical" evidence="12">
    <location>
        <begin position="127"/>
        <end position="151"/>
    </location>
</feature>
<keyword evidence="14" id="KW-1185">Reference proteome</keyword>
<dbReference type="PANTHER" id="PTHR30365:SF14">
    <property type="entry name" value="CYTOCHROME BD MENAQUINOL OXIDASE SUBUNIT I-RELATED"/>
    <property type="match status" value="1"/>
</dbReference>
<feature type="transmembrane region" description="Helical" evidence="12">
    <location>
        <begin position="360"/>
        <end position="382"/>
    </location>
</feature>
<evidence type="ECO:0000313" key="14">
    <source>
        <dbReference type="Proteomes" id="UP000271031"/>
    </source>
</evidence>
<name>A0A3M8D2R9_9BACL</name>
<dbReference type="GO" id="GO:0009055">
    <property type="term" value="F:electron transfer activity"/>
    <property type="evidence" value="ECO:0007669"/>
    <property type="project" value="UniProtKB-UniRule"/>
</dbReference>
<keyword evidence="4 12" id="KW-1003">Cell membrane</keyword>
<evidence type="ECO:0000256" key="12">
    <source>
        <dbReference type="PIRNR" id="PIRNR006446"/>
    </source>
</evidence>
<keyword evidence="3 12" id="KW-0813">Transport</keyword>
<dbReference type="OrthoDB" id="9807042at2"/>
<feature type="transmembrane region" description="Helical" evidence="12">
    <location>
        <begin position="316"/>
        <end position="340"/>
    </location>
</feature>
<keyword evidence="9 12" id="KW-1133">Transmembrane helix</keyword>
<evidence type="ECO:0000313" key="13">
    <source>
        <dbReference type="EMBL" id="RNB82384.1"/>
    </source>
</evidence>
<feature type="transmembrane region" description="Helical" evidence="12">
    <location>
        <begin position="217"/>
        <end position="235"/>
    </location>
</feature>
<dbReference type="PIRSF" id="PIRSF006446">
    <property type="entry name" value="Cyt_quinol_oxidase_1"/>
    <property type="match status" value="1"/>
</dbReference>
<feature type="transmembrane region" description="Helical" evidence="12">
    <location>
        <begin position="411"/>
        <end position="433"/>
    </location>
</feature>
<dbReference type="PANTHER" id="PTHR30365">
    <property type="entry name" value="CYTOCHROME D UBIQUINOL OXIDASE"/>
    <property type="match status" value="1"/>
</dbReference>
<evidence type="ECO:0000256" key="3">
    <source>
        <dbReference type="ARBA" id="ARBA00022448"/>
    </source>
</evidence>
<dbReference type="GO" id="GO:0005886">
    <property type="term" value="C:plasma membrane"/>
    <property type="evidence" value="ECO:0007669"/>
    <property type="project" value="UniProtKB-SubCell"/>
</dbReference>
<keyword evidence="7 12" id="KW-0479">Metal-binding</keyword>
<dbReference type="Pfam" id="PF01654">
    <property type="entry name" value="Cyt_bd_oxida_I"/>
    <property type="match status" value="1"/>
</dbReference>
<dbReference type="GO" id="GO:0016682">
    <property type="term" value="F:oxidoreductase activity, acting on diphenols and related substances as donors, oxygen as acceptor"/>
    <property type="evidence" value="ECO:0007669"/>
    <property type="project" value="TreeGrafter"/>
</dbReference>
<feature type="transmembrane region" description="Helical" evidence="12">
    <location>
        <begin position="6"/>
        <end position="39"/>
    </location>
</feature>
<dbReference type="Proteomes" id="UP000271031">
    <property type="component" value="Unassembled WGS sequence"/>
</dbReference>
<evidence type="ECO:0000256" key="5">
    <source>
        <dbReference type="ARBA" id="ARBA00022617"/>
    </source>
</evidence>
<evidence type="ECO:0000256" key="11">
    <source>
        <dbReference type="ARBA" id="ARBA00023136"/>
    </source>
</evidence>
<feature type="transmembrane region" description="Helical" evidence="12">
    <location>
        <begin position="96"/>
        <end position="115"/>
    </location>
</feature>
<keyword evidence="8 12" id="KW-0249">Electron transport</keyword>
<keyword evidence="11 12" id="KW-0472">Membrane</keyword>